<dbReference type="AlphaFoldDB" id="A0A8B2NMJ1"/>
<evidence type="ECO:0000256" key="2">
    <source>
        <dbReference type="ARBA" id="ARBA00009694"/>
    </source>
</evidence>
<dbReference type="InterPro" id="IPR006696">
    <property type="entry name" value="DUF423"/>
</dbReference>
<comment type="similarity">
    <text evidence="2">Belongs to the UPF0382 family.</text>
</comment>
<dbReference type="RefSeq" id="WP_111351562.1">
    <property type="nucleotide sequence ID" value="NZ_QHHQ01000008.1"/>
</dbReference>
<keyword evidence="5 6" id="KW-0472">Membrane</keyword>
<evidence type="ECO:0000256" key="4">
    <source>
        <dbReference type="ARBA" id="ARBA00022989"/>
    </source>
</evidence>
<organism evidence="7 8">
    <name type="scientific">Acuticoccus sediminis</name>
    <dbReference type="NCBI Taxonomy" id="2184697"/>
    <lineage>
        <taxon>Bacteria</taxon>
        <taxon>Pseudomonadati</taxon>
        <taxon>Pseudomonadota</taxon>
        <taxon>Alphaproteobacteria</taxon>
        <taxon>Hyphomicrobiales</taxon>
        <taxon>Amorphaceae</taxon>
        <taxon>Acuticoccus</taxon>
    </lineage>
</organism>
<proteinExistence type="inferred from homology"/>
<sequence>MRVVVVGALYGALAVGLGAIGAHALDSNFVPQNAEMFDKAVFYQLIHALAMVAIGGLKDRVLPVLLGAASWAFGLGVLLFSGSLYLLALGGPADVMYATPIGGVLLLLGWLILAVAAARRM</sequence>
<evidence type="ECO:0000313" key="8">
    <source>
        <dbReference type="Proteomes" id="UP000249590"/>
    </source>
</evidence>
<reference evidence="7 8" key="1">
    <citation type="submission" date="2018-05" db="EMBL/GenBank/DDBJ databases">
        <title>Acuticoccus sediminis sp. nov., isolated from deep-sea sediment of Indian Ocean.</title>
        <authorList>
            <person name="Liu X."/>
            <person name="Lai Q."/>
            <person name="Du Y."/>
            <person name="Sun F."/>
            <person name="Zhang X."/>
            <person name="Wang S."/>
            <person name="Shao Z."/>
        </authorList>
    </citation>
    <scope>NUCLEOTIDE SEQUENCE [LARGE SCALE GENOMIC DNA]</scope>
    <source>
        <strain evidence="7 8">PTG4-2</strain>
    </source>
</reference>
<name>A0A8B2NMJ1_9HYPH</name>
<dbReference type="PANTHER" id="PTHR43461">
    <property type="entry name" value="TRANSMEMBRANE PROTEIN 256"/>
    <property type="match status" value="1"/>
</dbReference>
<evidence type="ECO:0000256" key="1">
    <source>
        <dbReference type="ARBA" id="ARBA00004141"/>
    </source>
</evidence>
<protein>
    <submittedName>
        <fullName evidence="7">DUF423 domain-containing protein</fullName>
    </submittedName>
</protein>
<feature type="transmembrane region" description="Helical" evidence="6">
    <location>
        <begin position="40"/>
        <end position="57"/>
    </location>
</feature>
<keyword evidence="8" id="KW-1185">Reference proteome</keyword>
<dbReference type="OrthoDB" id="9994251at2"/>
<feature type="transmembrane region" description="Helical" evidence="6">
    <location>
        <begin position="64"/>
        <end position="89"/>
    </location>
</feature>
<feature type="transmembrane region" description="Helical" evidence="6">
    <location>
        <begin position="95"/>
        <end position="118"/>
    </location>
</feature>
<accession>A0A8B2NMJ1</accession>
<comment type="caution">
    <text evidence="7">The sequence shown here is derived from an EMBL/GenBank/DDBJ whole genome shotgun (WGS) entry which is preliminary data.</text>
</comment>
<keyword evidence="3 6" id="KW-0812">Transmembrane</keyword>
<dbReference type="Pfam" id="PF04241">
    <property type="entry name" value="DUF423"/>
    <property type="match status" value="1"/>
</dbReference>
<keyword evidence="4 6" id="KW-1133">Transmembrane helix</keyword>
<comment type="subcellular location">
    <subcellularLocation>
        <location evidence="1">Membrane</location>
        <topology evidence="1">Multi-pass membrane protein</topology>
    </subcellularLocation>
</comment>
<evidence type="ECO:0000256" key="6">
    <source>
        <dbReference type="SAM" id="Phobius"/>
    </source>
</evidence>
<evidence type="ECO:0000313" key="7">
    <source>
        <dbReference type="EMBL" id="RAH97715.1"/>
    </source>
</evidence>
<dbReference type="PANTHER" id="PTHR43461:SF1">
    <property type="entry name" value="TRANSMEMBRANE PROTEIN 256"/>
    <property type="match status" value="1"/>
</dbReference>
<dbReference type="GO" id="GO:0005886">
    <property type="term" value="C:plasma membrane"/>
    <property type="evidence" value="ECO:0007669"/>
    <property type="project" value="TreeGrafter"/>
</dbReference>
<gene>
    <name evidence="7" type="ORF">DLJ53_28120</name>
</gene>
<dbReference type="Proteomes" id="UP000249590">
    <property type="component" value="Unassembled WGS sequence"/>
</dbReference>
<evidence type="ECO:0000256" key="5">
    <source>
        <dbReference type="ARBA" id="ARBA00023136"/>
    </source>
</evidence>
<evidence type="ECO:0000256" key="3">
    <source>
        <dbReference type="ARBA" id="ARBA00022692"/>
    </source>
</evidence>
<dbReference type="EMBL" id="QHHQ01000008">
    <property type="protein sequence ID" value="RAH97715.1"/>
    <property type="molecule type" value="Genomic_DNA"/>
</dbReference>